<dbReference type="SMART" id="SM00052">
    <property type="entry name" value="EAL"/>
    <property type="match status" value="1"/>
</dbReference>
<dbReference type="Gene3D" id="3.20.20.450">
    <property type="entry name" value="EAL domain"/>
    <property type="match status" value="1"/>
</dbReference>
<dbReference type="Proteomes" id="UP000622890">
    <property type="component" value="Unassembled WGS sequence"/>
</dbReference>
<dbReference type="PANTHER" id="PTHR33121">
    <property type="entry name" value="CYCLIC DI-GMP PHOSPHODIESTERASE PDEF"/>
    <property type="match status" value="1"/>
</dbReference>
<dbReference type="PROSITE" id="PS50110">
    <property type="entry name" value="RESPONSE_REGULATORY"/>
    <property type="match status" value="1"/>
</dbReference>
<dbReference type="PROSITE" id="PS50883">
    <property type="entry name" value="EAL"/>
    <property type="match status" value="1"/>
</dbReference>
<dbReference type="PANTHER" id="PTHR33121:SF71">
    <property type="entry name" value="OXYGEN SENSOR PROTEIN DOSP"/>
    <property type="match status" value="1"/>
</dbReference>
<dbReference type="GO" id="GO:0071111">
    <property type="term" value="F:cyclic-guanylate-specific phosphodiesterase activity"/>
    <property type="evidence" value="ECO:0007669"/>
    <property type="project" value="InterPro"/>
</dbReference>
<gene>
    <name evidence="4" type="ORF">JJB74_02240</name>
</gene>
<dbReference type="SUPFAM" id="SSF141868">
    <property type="entry name" value="EAL domain-like"/>
    <property type="match status" value="1"/>
</dbReference>
<feature type="modified residue" description="4-aspartylphosphate" evidence="1">
    <location>
        <position position="53"/>
    </location>
</feature>
<dbReference type="AlphaFoldDB" id="A0A934SVE0"/>
<protein>
    <submittedName>
        <fullName evidence="4">EAL domain-containing response regulator</fullName>
    </submittedName>
</protein>
<keyword evidence="5" id="KW-1185">Reference proteome</keyword>
<reference evidence="4" key="1">
    <citation type="submission" date="2021-01" db="EMBL/GenBank/DDBJ databases">
        <title>Genome sequence of strain Noviherbaspirillum sp. DKR-6.</title>
        <authorList>
            <person name="Chaudhary D.K."/>
        </authorList>
    </citation>
    <scope>NUCLEOTIDE SEQUENCE</scope>
    <source>
        <strain evidence="4">DKR-6</strain>
    </source>
</reference>
<dbReference type="InterPro" id="IPR035919">
    <property type="entry name" value="EAL_sf"/>
</dbReference>
<dbReference type="Gene3D" id="3.40.50.2300">
    <property type="match status" value="1"/>
</dbReference>
<dbReference type="InterPro" id="IPR001633">
    <property type="entry name" value="EAL_dom"/>
</dbReference>
<evidence type="ECO:0000259" key="3">
    <source>
        <dbReference type="PROSITE" id="PS50883"/>
    </source>
</evidence>
<organism evidence="4 5">
    <name type="scientific">Noviherbaspirillum pedocola</name>
    <dbReference type="NCBI Taxonomy" id="2801341"/>
    <lineage>
        <taxon>Bacteria</taxon>
        <taxon>Pseudomonadati</taxon>
        <taxon>Pseudomonadota</taxon>
        <taxon>Betaproteobacteria</taxon>
        <taxon>Burkholderiales</taxon>
        <taxon>Oxalobacteraceae</taxon>
        <taxon>Noviherbaspirillum</taxon>
    </lineage>
</organism>
<dbReference type="Pfam" id="PF00072">
    <property type="entry name" value="Response_reg"/>
    <property type="match status" value="1"/>
</dbReference>
<evidence type="ECO:0000256" key="1">
    <source>
        <dbReference type="PROSITE-ProRule" id="PRU00169"/>
    </source>
</evidence>
<dbReference type="RefSeq" id="WP_200590202.1">
    <property type="nucleotide sequence ID" value="NZ_JAEPBG010000001.1"/>
</dbReference>
<dbReference type="SMART" id="SM00448">
    <property type="entry name" value="REC"/>
    <property type="match status" value="1"/>
</dbReference>
<dbReference type="InterPro" id="IPR050706">
    <property type="entry name" value="Cyclic-di-GMP_PDE-like"/>
</dbReference>
<proteinExistence type="predicted"/>
<dbReference type="CDD" id="cd01948">
    <property type="entry name" value="EAL"/>
    <property type="match status" value="1"/>
</dbReference>
<evidence type="ECO:0000313" key="4">
    <source>
        <dbReference type="EMBL" id="MBK4733439.1"/>
    </source>
</evidence>
<sequence length="388" mass="41552">MTGRLLIFDDEPAVGRMVEKIAQRAGMLARYCSNADQFFEQLGHWQPSHVFIDLVMPELDGVEVLSRLAQARATAGIIIASGLGGRVLQAAQRSAQARGLPVLGVLAKPFSTRALRALLAASPAAAAGGTEQAQGPALLAEELERGLRNDEFFVVYQPKWLLAQQRVSGIEALVRWDHPTLGILSPDTFIPLAEGTGRIGALTDRIVEISLAWFAGLASTAMPSLELNISGSSLDAGLPERLADRCHAARVARERVVLEITETSQICDALGASEVLSRLRIKGFGLAIDDFGMGYSSMSQLAMFPFTELKIDKSFVADMHHSAAMRSVVHSSIGLAQQMGMSTVAEGVEREGTAAALAAMGCDAVQGYAIAPPMRADSASLWIRERDR</sequence>
<feature type="domain" description="EAL" evidence="3">
    <location>
        <begin position="136"/>
        <end position="387"/>
    </location>
</feature>
<accession>A0A934SVE0</accession>
<name>A0A934SVE0_9BURK</name>
<evidence type="ECO:0000259" key="2">
    <source>
        <dbReference type="PROSITE" id="PS50110"/>
    </source>
</evidence>
<feature type="domain" description="Response regulatory" evidence="2">
    <location>
        <begin position="4"/>
        <end position="123"/>
    </location>
</feature>
<dbReference type="InterPro" id="IPR011006">
    <property type="entry name" value="CheY-like_superfamily"/>
</dbReference>
<comment type="caution">
    <text evidence="4">The sequence shown here is derived from an EMBL/GenBank/DDBJ whole genome shotgun (WGS) entry which is preliminary data.</text>
</comment>
<keyword evidence="1" id="KW-0597">Phosphoprotein</keyword>
<dbReference type="Pfam" id="PF00563">
    <property type="entry name" value="EAL"/>
    <property type="match status" value="1"/>
</dbReference>
<dbReference type="GO" id="GO:0000160">
    <property type="term" value="P:phosphorelay signal transduction system"/>
    <property type="evidence" value="ECO:0007669"/>
    <property type="project" value="InterPro"/>
</dbReference>
<evidence type="ECO:0000313" key="5">
    <source>
        <dbReference type="Proteomes" id="UP000622890"/>
    </source>
</evidence>
<dbReference type="EMBL" id="JAEPBG010000001">
    <property type="protein sequence ID" value="MBK4733439.1"/>
    <property type="molecule type" value="Genomic_DNA"/>
</dbReference>
<dbReference type="InterPro" id="IPR001789">
    <property type="entry name" value="Sig_transdc_resp-reg_receiver"/>
</dbReference>
<dbReference type="SUPFAM" id="SSF52172">
    <property type="entry name" value="CheY-like"/>
    <property type="match status" value="1"/>
</dbReference>